<organism evidence="2 3">
    <name type="scientific">Linum tenue</name>
    <dbReference type="NCBI Taxonomy" id="586396"/>
    <lineage>
        <taxon>Eukaryota</taxon>
        <taxon>Viridiplantae</taxon>
        <taxon>Streptophyta</taxon>
        <taxon>Embryophyta</taxon>
        <taxon>Tracheophyta</taxon>
        <taxon>Spermatophyta</taxon>
        <taxon>Magnoliopsida</taxon>
        <taxon>eudicotyledons</taxon>
        <taxon>Gunneridae</taxon>
        <taxon>Pentapetalae</taxon>
        <taxon>rosids</taxon>
        <taxon>fabids</taxon>
        <taxon>Malpighiales</taxon>
        <taxon>Linaceae</taxon>
        <taxon>Linum</taxon>
    </lineage>
</organism>
<evidence type="ECO:0000313" key="2">
    <source>
        <dbReference type="EMBL" id="CAI0463625.1"/>
    </source>
</evidence>
<proteinExistence type="predicted"/>
<feature type="region of interest" description="Disordered" evidence="1">
    <location>
        <begin position="1"/>
        <end position="23"/>
    </location>
</feature>
<protein>
    <submittedName>
        <fullName evidence="2">Uncharacterized protein</fullName>
    </submittedName>
</protein>
<evidence type="ECO:0000313" key="3">
    <source>
        <dbReference type="Proteomes" id="UP001154282"/>
    </source>
</evidence>
<accession>A0AAV0NYK8</accession>
<gene>
    <name evidence="2" type="ORF">LITE_LOCUS35828</name>
</gene>
<sequence>MWEARRPARACSTARPNPPPGSGSMEITLFNLSEFLFDESIPQSFGWLSSLTD</sequence>
<dbReference type="Proteomes" id="UP001154282">
    <property type="component" value="Unassembled WGS sequence"/>
</dbReference>
<reference evidence="2" key="1">
    <citation type="submission" date="2022-08" db="EMBL/GenBank/DDBJ databases">
        <authorList>
            <person name="Gutierrez-Valencia J."/>
        </authorList>
    </citation>
    <scope>NUCLEOTIDE SEQUENCE</scope>
</reference>
<dbReference type="AlphaFoldDB" id="A0AAV0NYK8"/>
<comment type="caution">
    <text evidence="2">The sequence shown here is derived from an EMBL/GenBank/DDBJ whole genome shotgun (WGS) entry which is preliminary data.</text>
</comment>
<dbReference type="EMBL" id="CAMGYJ010000008">
    <property type="protein sequence ID" value="CAI0463625.1"/>
    <property type="molecule type" value="Genomic_DNA"/>
</dbReference>
<keyword evidence="3" id="KW-1185">Reference proteome</keyword>
<evidence type="ECO:0000256" key="1">
    <source>
        <dbReference type="SAM" id="MobiDB-lite"/>
    </source>
</evidence>
<name>A0AAV0NYK8_9ROSI</name>